<evidence type="ECO:0000256" key="4">
    <source>
        <dbReference type="ARBA" id="ARBA00022519"/>
    </source>
</evidence>
<evidence type="ECO:0000256" key="8">
    <source>
        <dbReference type="RuleBase" id="RU363032"/>
    </source>
</evidence>
<keyword evidence="11" id="KW-1185">Reference proteome</keyword>
<keyword evidence="2 8" id="KW-0813">Transport</keyword>
<dbReference type="KEGG" id="aft:BBF96_01280"/>
<keyword evidence="5 8" id="KW-0812">Transmembrane</keyword>
<evidence type="ECO:0000256" key="3">
    <source>
        <dbReference type="ARBA" id="ARBA00022475"/>
    </source>
</evidence>
<dbReference type="Gene3D" id="1.10.3720.10">
    <property type="entry name" value="MetI-like"/>
    <property type="match status" value="1"/>
</dbReference>
<feature type="transmembrane region" description="Helical" evidence="8">
    <location>
        <begin position="88"/>
        <end position="110"/>
    </location>
</feature>
<keyword evidence="6 8" id="KW-1133">Transmembrane helix</keyword>
<dbReference type="InterPro" id="IPR000515">
    <property type="entry name" value="MetI-like"/>
</dbReference>
<organism evidence="10 11">
    <name type="scientific">Anoxybacter fermentans</name>
    <dbReference type="NCBI Taxonomy" id="1323375"/>
    <lineage>
        <taxon>Bacteria</taxon>
        <taxon>Bacillati</taxon>
        <taxon>Bacillota</taxon>
        <taxon>Clostridia</taxon>
        <taxon>Halanaerobiales</taxon>
        <taxon>Anoxybacter</taxon>
    </lineage>
</organism>
<evidence type="ECO:0000256" key="5">
    <source>
        <dbReference type="ARBA" id="ARBA00022692"/>
    </source>
</evidence>
<dbReference type="AlphaFoldDB" id="A0A3S9T2L6"/>
<comment type="subcellular location">
    <subcellularLocation>
        <location evidence="1">Cell inner membrane</location>
        <topology evidence="1">Multi-pass membrane protein</topology>
    </subcellularLocation>
    <subcellularLocation>
        <location evidence="8">Cell membrane</location>
        <topology evidence="8">Multi-pass membrane protein</topology>
    </subcellularLocation>
</comment>
<dbReference type="Pfam" id="PF00528">
    <property type="entry name" value="BPD_transp_1"/>
    <property type="match status" value="1"/>
</dbReference>
<evidence type="ECO:0000313" key="11">
    <source>
        <dbReference type="Proteomes" id="UP000267250"/>
    </source>
</evidence>
<keyword evidence="4" id="KW-0997">Cell inner membrane</keyword>
<evidence type="ECO:0000313" key="10">
    <source>
        <dbReference type="EMBL" id="AZR74775.1"/>
    </source>
</evidence>
<name>A0A3S9T2L6_9FIRM</name>
<feature type="domain" description="ABC transmembrane type-1" evidence="9">
    <location>
        <begin position="50"/>
        <end position="238"/>
    </location>
</feature>
<protein>
    <recommendedName>
        <fullName evidence="9">ABC transmembrane type-1 domain-containing protein</fullName>
    </recommendedName>
</protein>
<dbReference type="InterPro" id="IPR035906">
    <property type="entry name" value="MetI-like_sf"/>
</dbReference>
<dbReference type="GO" id="GO:0055085">
    <property type="term" value="P:transmembrane transport"/>
    <property type="evidence" value="ECO:0007669"/>
    <property type="project" value="InterPro"/>
</dbReference>
<comment type="similarity">
    <text evidence="8">Belongs to the binding-protein-dependent transport system permease family.</text>
</comment>
<accession>A0A3S9T2L6</accession>
<dbReference type="PROSITE" id="PS50928">
    <property type="entry name" value="ABC_TM1"/>
    <property type="match status" value="1"/>
</dbReference>
<dbReference type="SUPFAM" id="SSF161098">
    <property type="entry name" value="MetI-like"/>
    <property type="match status" value="1"/>
</dbReference>
<dbReference type="CDD" id="cd06261">
    <property type="entry name" value="TM_PBP2"/>
    <property type="match status" value="1"/>
</dbReference>
<evidence type="ECO:0000256" key="1">
    <source>
        <dbReference type="ARBA" id="ARBA00004429"/>
    </source>
</evidence>
<keyword evidence="3" id="KW-1003">Cell membrane</keyword>
<feature type="transmembrane region" description="Helical" evidence="8">
    <location>
        <begin position="219"/>
        <end position="242"/>
    </location>
</feature>
<evidence type="ECO:0000259" key="9">
    <source>
        <dbReference type="PROSITE" id="PS50928"/>
    </source>
</evidence>
<evidence type="ECO:0000256" key="7">
    <source>
        <dbReference type="ARBA" id="ARBA00023136"/>
    </source>
</evidence>
<feature type="transmembrane region" description="Helical" evidence="8">
    <location>
        <begin position="191"/>
        <end position="213"/>
    </location>
</feature>
<dbReference type="PANTHER" id="PTHR43357">
    <property type="entry name" value="INNER MEMBRANE ABC TRANSPORTER PERMEASE PROTEIN YDCV"/>
    <property type="match status" value="1"/>
</dbReference>
<proteinExistence type="inferred from homology"/>
<dbReference type="GO" id="GO:0005886">
    <property type="term" value="C:plasma membrane"/>
    <property type="evidence" value="ECO:0007669"/>
    <property type="project" value="UniProtKB-SubCell"/>
</dbReference>
<keyword evidence="7 8" id="KW-0472">Membrane</keyword>
<evidence type="ECO:0000256" key="6">
    <source>
        <dbReference type="ARBA" id="ARBA00022989"/>
    </source>
</evidence>
<evidence type="ECO:0000256" key="2">
    <source>
        <dbReference type="ARBA" id="ARBA00022448"/>
    </source>
</evidence>
<feature type="transmembrane region" description="Helical" evidence="8">
    <location>
        <begin position="49"/>
        <end position="67"/>
    </location>
</feature>
<gene>
    <name evidence="10" type="ORF">BBF96_01280</name>
</gene>
<sequence length="254" mass="28559">MFIFFALPFLSLVLWSVGKDWCWPRIFPAQFSGQAWRYLFENYDSMGEAVLTSVLLAGTVTLIVTVISIPASRTLALDHFRGKRLIEILIFLPIIVPPIAVVMGIHLIFIKLGLVDTFTGVVLAHLIPTTPYMVRILKTVYAFVGRKMEEQAEALGANGWQTFWYITLPMITPGIITGGILVFLISLSQYLLTFLIGGGRVFTLPLVLFPFVTSGNRPLAAVLSLLFTVPGIFMILITEFYLRRRYADIDLYFV</sequence>
<dbReference type="Proteomes" id="UP000267250">
    <property type="component" value="Chromosome"/>
</dbReference>
<feature type="transmembrane region" description="Helical" evidence="8">
    <location>
        <begin position="163"/>
        <end position="184"/>
    </location>
</feature>
<dbReference type="PANTHER" id="PTHR43357:SF4">
    <property type="entry name" value="INNER MEMBRANE ABC TRANSPORTER PERMEASE PROTEIN YDCV"/>
    <property type="match status" value="1"/>
</dbReference>
<reference evidence="10 11" key="1">
    <citation type="submission" date="2016-07" db="EMBL/GenBank/DDBJ databases">
        <title>Genome and transcriptome analysis of iron-reducing fermentative bacteria Anoxybacter fermentans.</title>
        <authorList>
            <person name="Zeng X."/>
            <person name="Shao Z."/>
        </authorList>
    </citation>
    <scope>NUCLEOTIDE SEQUENCE [LARGE SCALE GENOMIC DNA]</scope>
    <source>
        <strain evidence="10 11">DY22613</strain>
    </source>
</reference>
<dbReference type="EMBL" id="CP016379">
    <property type="protein sequence ID" value="AZR74775.1"/>
    <property type="molecule type" value="Genomic_DNA"/>
</dbReference>